<accession>A0A8B4H9H3</accession>
<evidence type="ECO:0000313" key="2">
    <source>
        <dbReference type="Proteomes" id="UP000249886"/>
    </source>
</evidence>
<dbReference type="AlphaFoldDB" id="A0A8B4H9H3"/>
<organism evidence="1 2">
    <name type="scientific">Corynebacterium matruchotii</name>
    <dbReference type="NCBI Taxonomy" id="43768"/>
    <lineage>
        <taxon>Bacteria</taxon>
        <taxon>Bacillati</taxon>
        <taxon>Actinomycetota</taxon>
        <taxon>Actinomycetes</taxon>
        <taxon>Mycobacteriales</taxon>
        <taxon>Corynebacteriaceae</taxon>
        <taxon>Corynebacterium</taxon>
    </lineage>
</organism>
<evidence type="ECO:0000313" key="1">
    <source>
        <dbReference type="EMBL" id="SPW31221.1"/>
    </source>
</evidence>
<sequence>MPPLIAVQLLPQPDRVIHSIGHGIRRPNRLPPGLPPILKRAEAHHPRQLRGVETIPNAAAQALGHQQIAFVVDER</sequence>
<gene>
    <name evidence="1" type="ORF">NCTC10254_02025</name>
</gene>
<dbReference type="EMBL" id="UARK01000028">
    <property type="protein sequence ID" value="SPW31221.1"/>
    <property type="molecule type" value="Genomic_DNA"/>
</dbReference>
<dbReference type="Proteomes" id="UP000249886">
    <property type="component" value="Unassembled WGS sequence"/>
</dbReference>
<protein>
    <submittedName>
        <fullName evidence="1">Uncharacterized protein</fullName>
    </submittedName>
</protein>
<reference evidence="1 2" key="1">
    <citation type="submission" date="2018-06" db="EMBL/GenBank/DDBJ databases">
        <authorList>
            <consortium name="Pathogen Informatics"/>
            <person name="Doyle S."/>
        </authorList>
    </citation>
    <scope>NUCLEOTIDE SEQUENCE [LARGE SCALE GENOMIC DNA]</scope>
    <source>
        <strain evidence="1 2">NCTC10254</strain>
    </source>
</reference>
<comment type="caution">
    <text evidence="1">The sequence shown here is derived from an EMBL/GenBank/DDBJ whole genome shotgun (WGS) entry which is preliminary data.</text>
</comment>
<proteinExistence type="predicted"/>
<name>A0A8B4H9H3_9CORY</name>